<dbReference type="SUPFAM" id="SSF100950">
    <property type="entry name" value="NagB/RpiA/CoA transferase-like"/>
    <property type="match status" value="1"/>
</dbReference>
<keyword evidence="7" id="KW-1185">Reference proteome</keyword>
<accession>A0A8E6B596</accession>
<dbReference type="InterPro" id="IPR037171">
    <property type="entry name" value="NagB/RpiA_transferase-like"/>
</dbReference>
<gene>
    <name evidence="6" type="ORF">KIH39_25605</name>
</gene>
<dbReference type="PIRSF" id="PIRSF006806">
    <property type="entry name" value="FTHF_cligase"/>
    <property type="match status" value="1"/>
</dbReference>
<name>A0A8E6B596_9BACT</name>
<evidence type="ECO:0000313" key="6">
    <source>
        <dbReference type="EMBL" id="QVL32172.1"/>
    </source>
</evidence>
<dbReference type="GO" id="GO:0009396">
    <property type="term" value="P:folic acid-containing compound biosynthetic process"/>
    <property type="evidence" value="ECO:0007669"/>
    <property type="project" value="TreeGrafter"/>
</dbReference>
<dbReference type="PANTHER" id="PTHR23407">
    <property type="entry name" value="ATPASE INHIBITOR/5-FORMYLTETRAHYDROFOLATE CYCLO-LIGASE"/>
    <property type="match status" value="1"/>
</dbReference>
<comment type="catalytic activity">
    <reaction evidence="5">
        <text>(6S)-5-formyl-5,6,7,8-tetrahydrofolate + ATP = (6R)-5,10-methenyltetrahydrofolate + ADP + phosphate</text>
        <dbReference type="Rhea" id="RHEA:10488"/>
        <dbReference type="ChEBI" id="CHEBI:30616"/>
        <dbReference type="ChEBI" id="CHEBI:43474"/>
        <dbReference type="ChEBI" id="CHEBI:57455"/>
        <dbReference type="ChEBI" id="CHEBI:57457"/>
        <dbReference type="ChEBI" id="CHEBI:456216"/>
        <dbReference type="EC" id="6.3.3.2"/>
    </reaction>
</comment>
<dbReference type="NCBIfam" id="TIGR02727">
    <property type="entry name" value="MTHFS_bact"/>
    <property type="match status" value="1"/>
</dbReference>
<evidence type="ECO:0000256" key="5">
    <source>
        <dbReference type="RuleBase" id="RU361279"/>
    </source>
</evidence>
<dbReference type="Pfam" id="PF01812">
    <property type="entry name" value="5-FTHF_cyc-lig"/>
    <property type="match status" value="1"/>
</dbReference>
<feature type="binding site" evidence="4">
    <location>
        <position position="59"/>
    </location>
    <ligand>
        <name>substrate</name>
    </ligand>
</feature>
<dbReference type="InterPro" id="IPR024185">
    <property type="entry name" value="FTHF_cligase-like_sf"/>
</dbReference>
<dbReference type="Proteomes" id="UP000676194">
    <property type="component" value="Chromosome"/>
</dbReference>
<sequence>MTAAADPSAKQILRDAAQAARNKLENKDGLSAIILNKFLNQPEYATARTVMYYISIRSEVRTRAALPAALESGKRIVVPWCNAQGELELFHLTSMEELSLGTFQILEPKPELRKLPEKHLPPDELDLVMVPGVAFDRRGGRAGYGKGYYDKLLRHVRKDTLLTALAFECQLFPELPMADHDVFMDKVITELATYPGKGR</sequence>
<keyword evidence="5" id="KW-0460">Magnesium</keyword>
<dbReference type="GO" id="GO:0005524">
    <property type="term" value="F:ATP binding"/>
    <property type="evidence" value="ECO:0007669"/>
    <property type="project" value="UniProtKB-KW"/>
</dbReference>
<dbReference type="InterPro" id="IPR002698">
    <property type="entry name" value="FTHF_cligase"/>
</dbReference>
<evidence type="ECO:0000256" key="2">
    <source>
        <dbReference type="ARBA" id="ARBA00022741"/>
    </source>
</evidence>
<feature type="binding site" evidence="4">
    <location>
        <position position="54"/>
    </location>
    <ligand>
        <name>substrate</name>
    </ligand>
</feature>
<dbReference type="KEGG" id="tsph:KIH39_25605"/>
<feature type="binding site" evidence="4">
    <location>
        <begin position="141"/>
        <end position="149"/>
    </location>
    <ligand>
        <name>ATP</name>
        <dbReference type="ChEBI" id="CHEBI:30616"/>
    </ligand>
</feature>
<organism evidence="6 7">
    <name type="scientific">Telmatocola sphagniphila</name>
    <dbReference type="NCBI Taxonomy" id="1123043"/>
    <lineage>
        <taxon>Bacteria</taxon>
        <taxon>Pseudomonadati</taxon>
        <taxon>Planctomycetota</taxon>
        <taxon>Planctomycetia</taxon>
        <taxon>Gemmatales</taxon>
        <taxon>Gemmataceae</taxon>
    </lineage>
</organism>
<comment type="similarity">
    <text evidence="1 5">Belongs to the 5-formyltetrahydrofolate cyclo-ligase family.</text>
</comment>
<dbReference type="GO" id="GO:0046872">
    <property type="term" value="F:metal ion binding"/>
    <property type="evidence" value="ECO:0007669"/>
    <property type="project" value="UniProtKB-KW"/>
</dbReference>
<keyword evidence="6" id="KW-0436">Ligase</keyword>
<dbReference type="EC" id="6.3.3.2" evidence="5"/>
<evidence type="ECO:0000256" key="4">
    <source>
        <dbReference type="PIRSR" id="PIRSR006806-1"/>
    </source>
</evidence>
<dbReference type="GO" id="GO:0030272">
    <property type="term" value="F:5-formyltetrahydrofolate cyclo-ligase activity"/>
    <property type="evidence" value="ECO:0007669"/>
    <property type="project" value="UniProtKB-EC"/>
</dbReference>
<evidence type="ECO:0000313" key="7">
    <source>
        <dbReference type="Proteomes" id="UP000676194"/>
    </source>
</evidence>
<dbReference type="EMBL" id="CP074694">
    <property type="protein sequence ID" value="QVL32172.1"/>
    <property type="molecule type" value="Genomic_DNA"/>
</dbReference>
<comment type="cofactor">
    <cofactor evidence="5">
        <name>Mg(2+)</name>
        <dbReference type="ChEBI" id="CHEBI:18420"/>
    </cofactor>
</comment>
<dbReference type="Gene3D" id="3.40.50.10420">
    <property type="entry name" value="NagB/RpiA/CoA transferase-like"/>
    <property type="match status" value="1"/>
</dbReference>
<proteinExistence type="inferred from homology"/>
<evidence type="ECO:0000256" key="1">
    <source>
        <dbReference type="ARBA" id="ARBA00010638"/>
    </source>
</evidence>
<keyword evidence="3 4" id="KW-0067">ATP-binding</keyword>
<keyword evidence="2 4" id="KW-0547">Nucleotide-binding</keyword>
<evidence type="ECO:0000256" key="3">
    <source>
        <dbReference type="ARBA" id="ARBA00022840"/>
    </source>
</evidence>
<protein>
    <recommendedName>
        <fullName evidence="5">5-formyltetrahydrofolate cyclo-ligase</fullName>
        <ecNumber evidence="5">6.3.3.2</ecNumber>
    </recommendedName>
</protein>
<dbReference type="GO" id="GO:0035999">
    <property type="term" value="P:tetrahydrofolate interconversion"/>
    <property type="evidence" value="ECO:0007669"/>
    <property type="project" value="TreeGrafter"/>
</dbReference>
<reference evidence="6" key="1">
    <citation type="submission" date="2021-05" db="EMBL/GenBank/DDBJ databases">
        <title>Complete genome sequence of the cellulolytic planctomycete Telmatocola sphagniphila SP2T and characterization of the first cellulase from planctomycetes.</title>
        <authorList>
            <person name="Rakitin A.L."/>
            <person name="Beletsky A.V."/>
            <person name="Naumoff D.G."/>
            <person name="Kulichevskaya I.S."/>
            <person name="Mardanov A.V."/>
            <person name="Ravin N.V."/>
            <person name="Dedysh S.N."/>
        </authorList>
    </citation>
    <scope>NUCLEOTIDE SEQUENCE</scope>
    <source>
        <strain evidence="6">SP2T</strain>
    </source>
</reference>
<feature type="binding site" evidence="4">
    <location>
        <begin position="10"/>
        <end position="14"/>
    </location>
    <ligand>
        <name>ATP</name>
        <dbReference type="ChEBI" id="CHEBI:30616"/>
    </ligand>
</feature>
<dbReference type="RefSeq" id="WP_213496872.1">
    <property type="nucleotide sequence ID" value="NZ_CP074694.1"/>
</dbReference>
<dbReference type="AlphaFoldDB" id="A0A8E6B596"/>
<dbReference type="PANTHER" id="PTHR23407:SF1">
    <property type="entry name" value="5-FORMYLTETRAHYDROFOLATE CYCLO-LIGASE"/>
    <property type="match status" value="1"/>
</dbReference>
<keyword evidence="5" id="KW-0479">Metal-binding</keyword>